<keyword evidence="1" id="KW-0732">Signal</keyword>
<feature type="chain" id="PRO_5037940614" description="C-type lysozyme inhibitor domain-containing protein" evidence="1">
    <location>
        <begin position="23"/>
        <end position="138"/>
    </location>
</feature>
<organism evidence="2 3">
    <name type="scientific">Caenimonas aquaedulcis</name>
    <dbReference type="NCBI Taxonomy" id="2793270"/>
    <lineage>
        <taxon>Bacteria</taxon>
        <taxon>Pseudomonadati</taxon>
        <taxon>Pseudomonadota</taxon>
        <taxon>Betaproteobacteria</taxon>
        <taxon>Burkholderiales</taxon>
        <taxon>Comamonadaceae</taxon>
        <taxon>Caenimonas</taxon>
    </lineage>
</organism>
<keyword evidence="3" id="KW-1185">Reference proteome</keyword>
<dbReference type="EMBL" id="JADWYS010000001">
    <property type="protein sequence ID" value="MBG9388849.1"/>
    <property type="molecule type" value="Genomic_DNA"/>
</dbReference>
<reference evidence="2" key="1">
    <citation type="submission" date="2020-11" db="EMBL/GenBank/DDBJ databases">
        <title>Bacterial whole genome sequence for Caenimonas sp. DR4.4.</title>
        <authorList>
            <person name="Le V."/>
            <person name="Ko S.-R."/>
            <person name="Ahn C.-Y."/>
            <person name="Oh H.-M."/>
        </authorList>
    </citation>
    <scope>NUCLEOTIDE SEQUENCE</scope>
    <source>
        <strain evidence="2">DR4.4</strain>
    </source>
</reference>
<accession>A0A931MHK9</accession>
<evidence type="ECO:0008006" key="4">
    <source>
        <dbReference type="Google" id="ProtNLM"/>
    </source>
</evidence>
<proteinExistence type="predicted"/>
<dbReference type="PROSITE" id="PS51257">
    <property type="entry name" value="PROKAR_LIPOPROTEIN"/>
    <property type="match status" value="1"/>
</dbReference>
<evidence type="ECO:0000313" key="3">
    <source>
        <dbReference type="Proteomes" id="UP000651050"/>
    </source>
</evidence>
<protein>
    <recommendedName>
        <fullName evidence="4">C-type lysozyme inhibitor domain-containing protein</fullName>
    </recommendedName>
</protein>
<gene>
    <name evidence="2" type="ORF">I5803_12520</name>
</gene>
<evidence type="ECO:0000313" key="2">
    <source>
        <dbReference type="EMBL" id="MBG9388849.1"/>
    </source>
</evidence>
<dbReference type="RefSeq" id="WP_196986679.1">
    <property type="nucleotide sequence ID" value="NZ_JADWYS010000001.1"/>
</dbReference>
<evidence type="ECO:0000256" key="1">
    <source>
        <dbReference type="SAM" id="SignalP"/>
    </source>
</evidence>
<feature type="signal peptide" evidence="1">
    <location>
        <begin position="1"/>
        <end position="22"/>
    </location>
</feature>
<dbReference type="AlphaFoldDB" id="A0A931MHK9"/>
<dbReference type="Proteomes" id="UP000651050">
    <property type="component" value="Unassembled WGS sequence"/>
</dbReference>
<name>A0A931MHK9_9BURK</name>
<comment type="caution">
    <text evidence="2">The sequence shown here is derived from an EMBL/GenBank/DDBJ whole genome shotgun (WGS) entry which is preliminary data.</text>
</comment>
<sequence>MDRSHRLICCLPALLIALAACAPNPPRPASPAAPAAAGPAASAPAAPAAVAPPVASNAAHYRCDQGIEFSVRFADDSATVEAGARGTDVLLRDAGGTTPQQTVYSNTRMRAEFGLGAAGNEAMLHYASPALQARCARG</sequence>